<protein>
    <submittedName>
        <fullName evidence="1">Uncharacterized protein</fullName>
    </submittedName>
</protein>
<evidence type="ECO:0000313" key="1">
    <source>
        <dbReference type="EMBL" id="KIK74522.1"/>
    </source>
</evidence>
<dbReference type="AlphaFoldDB" id="A0A0D0BSY1"/>
<proteinExistence type="predicted"/>
<evidence type="ECO:0000313" key="2">
    <source>
        <dbReference type="Proteomes" id="UP000054538"/>
    </source>
</evidence>
<dbReference type="Proteomes" id="UP000054538">
    <property type="component" value="Unassembled WGS sequence"/>
</dbReference>
<organism evidence="1 2">
    <name type="scientific">Paxillus rubicundulus Ve08.2h10</name>
    <dbReference type="NCBI Taxonomy" id="930991"/>
    <lineage>
        <taxon>Eukaryota</taxon>
        <taxon>Fungi</taxon>
        <taxon>Dikarya</taxon>
        <taxon>Basidiomycota</taxon>
        <taxon>Agaricomycotina</taxon>
        <taxon>Agaricomycetes</taxon>
        <taxon>Agaricomycetidae</taxon>
        <taxon>Boletales</taxon>
        <taxon>Paxilineae</taxon>
        <taxon>Paxillaceae</taxon>
        <taxon>Paxillus</taxon>
    </lineage>
</organism>
<dbReference type="InParanoid" id="A0A0D0BSY1"/>
<dbReference type="HOGENOM" id="CLU_039070_3_0_1"/>
<dbReference type="OrthoDB" id="2707223at2759"/>
<reference evidence="1 2" key="1">
    <citation type="submission" date="2014-04" db="EMBL/GenBank/DDBJ databases">
        <authorList>
            <consortium name="DOE Joint Genome Institute"/>
            <person name="Kuo A."/>
            <person name="Kohler A."/>
            <person name="Jargeat P."/>
            <person name="Nagy L.G."/>
            <person name="Floudas D."/>
            <person name="Copeland A."/>
            <person name="Barry K.W."/>
            <person name="Cichocki N."/>
            <person name="Veneault-Fourrey C."/>
            <person name="LaButti K."/>
            <person name="Lindquist E.A."/>
            <person name="Lipzen A."/>
            <person name="Lundell T."/>
            <person name="Morin E."/>
            <person name="Murat C."/>
            <person name="Sun H."/>
            <person name="Tunlid A."/>
            <person name="Henrissat B."/>
            <person name="Grigoriev I.V."/>
            <person name="Hibbett D.S."/>
            <person name="Martin F."/>
            <person name="Nordberg H.P."/>
            <person name="Cantor M.N."/>
            <person name="Hua S.X."/>
        </authorList>
    </citation>
    <scope>NUCLEOTIDE SEQUENCE [LARGE SCALE GENOMIC DNA]</scope>
    <source>
        <strain evidence="1 2">Ve08.2h10</strain>
    </source>
</reference>
<reference evidence="2" key="2">
    <citation type="submission" date="2015-01" db="EMBL/GenBank/DDBJ databases">
        <title>Evolutionary Origins and Diversification of the Mycorrhizal Mutualists.</title>
        <authorList>
            <consortium name="DOE Joint Genome Institute"/>
            <consortium name="Mycorrhizal Genomics Consortium"/>
            <person name="Kohler A."/>
            <person name="Kuo A."/>
            <person name="Nagy L.G."/>
            <person name="Floudas D."/>
            <person name="Copeland A."/>
            <person name="Barry K.W."/>
            <person name="Cichocki N."/>
            <person name="Veneault-Fourrey C."/>
            <person name="LaButti K."/>
            <person name="Lindquist E.A."/>
            <person name="Lipzen A."/>
            <person name="Lundell T."/>
            <person name="Morin E."/>
            <person name="Murat C."/>
            <person name="Riley R."/>
            <person name="Ohm R."/>
            <person name="Sun H."/>
            <person name="Tunlid A."/>
            <person name="Henrissat B."/>
            <person name="Grigoriev I.V."/>
            <person name="Hibbett D.S."/>
            <person name="Martin F."/>
        </authorList>
    </citation>
    <scope>NUCLEOTIDE SEQUENCE [LARGE SCALE GENOMIC DNA]</scope>
    <source>
        <strain evidence="2">Ve08.2h10</strain>
    </source>
</reference>
<dbReference type="EMBL" id="KN828788">
    <property type="protein sequence ID" value="KIK74522.1"/>
    <property type="molecule type" value="Genomic_DNA"/>
</dbReference>
<keyword evidence="2" id="KW-1185">Reference proteome</keyword>
<gene>
    <name evidence="1" type="ORF">PAXRUDRAFT_175493</name>
</gene>
<sequence>MSRKQASSVLCPPESLWVLTDLIMDYMHCRFHAEMETLPITHSMTILPDINIPTDMVCEVDRMADMLVRACNNPERCTHLSESVILIVESGKVITWYLPAAVSPHNQVLWESLEKIKMSLPQSIGQNKDTKKWRTDSTLFWRDAKLAGVVNLSLALFQQGHSASAFPTFSSRCLI</sequence>
<accession>A0A0D0BSY1</accession>
<name>A0A0D0BSY1_9AGAM</name>